<dbReference type="RefSeq" id="XP_008617387.1">
    <property type="nucleotide sequence ID" value="XM_008619165.1"/>
</dbReference>
<reference evidence="4 5" key="1">
    <citation type="submission" date="2012-04" db="EMBL/GenBank/DDBJ databases">
        <title>The Genome Sequence of Saprolegnia declina VS20.</title>
        <authorList>
            <consortium name="The Broad Institute Genome Sequencing Platform"/>
            <person name="Russ C."/>
            <person name="Nusbaum C."/>
            <person name="Tyler B."/>
            <person name="van West P."/>
            <person name="Dieguez-Uribeondo J."/>
            <person name="de Bruijn I."/>
            <person name="Tripathy S."/>
            <person name="Jiang R."/>
            <person name="Young S.K."/>
            <person name="Zeng Q."/>
            <person name="Gargeya S."/>
            <person name="Fitzgerald M."/>
            <person name="Haas B."/>
            <person name="Abouelleil A."/>
            <person name="Alvarado L."/>
            <person name="Arachchi H.M."/>
            <person name="Berlin A."/>
            <person name="Chapman S.B."/>
            <person name="Goldberg J."/>
            <person name="Griggs A."/>
            <person name="Gujja S."/>
            <person name="Hansen M."/>
            <person name="Howarth C."/>
            <person name="Imamovic A."/>
            <person name="Larimer J."/>
            <person name="McCowen C."/>
            <person name="Montmayeur A."/>
            <person name="Murphy C."/>
            <person name="Neiman D."/>
            <person name="Pearson M."/>
            <person name="Priest M."/>
            <person name="Roberts A."/>
            <person name="Saif S."/>
            <person name="Shea T."/>
            <person name="Sisk P."/>
            <person name="Sykes S."/>
            <person name="Wortman J."/>
            <person name="Nusbaum C."/>
            <person name="Birren B."/>
        </authorList>
    </citation>
    <scope>NUCLEOTIDE SEQUENCE [LARGE SCALE GENOMIC DNA]</scope>
    <source>
        <strain evidence="4 5">VS20</strain>
    </source>
</reference>
<dbReference type="SUPFAM" id="SSF52058">
    <property type="entry name" value="L domain-like"/>
    <property type="match status" value="1"/>
</dbReference>
<dbReference type="VEuPathDB" id="FungiDB:SDRG_13082"/>
<dbReference type="InterPro" id="IPR008271">
    <property type="entry name" value="Ser/Thr_kinase_AS"/>
</dbReference>
<dbReference type="InParanoid" id="T0PUL0"/>
<dbReference type="GeneID" id="19953809"/>
<dbReference type="GO" id="GO:0004674">
    <property type="term" value="F:protein serine/threonine kinase activity"/>
    <property type="evidence" value="ECO:0007669"/>
    <property type="project" value="TreeGrafter"/>
</dbReference>
<dbReference type="OMA" id="EIECIVE"/>
<dbReference type="Gene3D" id="1.10.510.10">
    <property type="entry name" value="Transferase(Phosphotransferase) domain 1"/>
    <property type="match status" value="1"/>
</dbReference>
<keyword evidence="2" id="KW-0732">Signal</keyword>
<evidence type="ECO:0000313" key="4">
    <source>
        <dbReference type="EMBL" id="EQC29209.1"/>
    </source>
</evidence>
<evidence type="ECO:0000259" key="3">
    <source>
        <dbReference type="PROSITE" id="PS50011"/>
    </source>
</evidence>
<feature type="chain" id="PRO_5004569240" evidence="2">
    <location>
        <begin position="22"/>
        <end position="687"/>
    </location>
</feature>
<feature type="domain" description="Protein kinase" evidence="3">
    <location>
        <begin position="419"/>
        <end position="687"/>
    </location>
</feature>
<dbReference type="OrthoDB" id="67512at2759"/>
<feature type="transmembrane region" description="Helical" evidence="1">
    <location>
        <begin position="337"/>
        <end position="358"/>
    </location>
</feature>
<dbReference type="Proteomes" id="UP000030762">
    <property type="component" value="Unassembled WGS sequence"/>
</dbReference>
<dbReference type="InterPro" id="IPR051681">
    <property type="entry name" value="Ser/Thr_Kinases-Pseudokinases"/>
</dbReference>
<dbReference type="InterPro" id="IPR032675">
    <property type="entry name" value="LRR_dom_sf"/>
</dbReference>
<protein>
    <submittedName>
        <fullName evidence="4">TKL protein kinase</fullName>
    </submittedName>
</protein>
<keyword evidence="4" id="KW-0808">Transferase</keyword>
<dbReference type="PANTHER" id="PTHR44329:SF214">
    <property type="entry name" value="PROTEIN KINASE DOMAIN-CONTAINING PROTEIN"/>
    <property type="match status" value="1"/>
</dbReference>
<keyword evidence="1" id="KW-0812">Transmembrane</keyword>
<feature type="signal peptide" evidence="2">
    <location>
        <begin position="1"/>
        <end position="21"/>
    </location>
</feature>
<evidence type="ECO:0000313" key="5">
    <source>
        <dbReference type="Proteomes" id="UP000030762"/>
    </source>
</evidence>
<accession>T0PUL0</accession>
<dbReference type="SUPFAM" id="SSF56112">
    <property type="entry name" value="Protein kinase-like (PK-like)"/>
    <property type="match status" value="1"/>
</dbReference>
<evidence type="ECO:0000256" key="1">
    <source>
        <dbReference type="SAM" id="Phobius"/>
    </source>
</evidence>
<dbReference type="PROSITE" id="PS50011">
    <property type="entry name" value="PROTEIN_KINASE_DOM"/>
    <property type="match status" value="1"/>
</dbReference>
<dbReference type="STRING" id="1156394.T0PUL0"/>
<name>T0PUL0_SAPDV</name>
<dbReference type="InterPro" id="IPR000719">
    <property type="entry name" value="Prot_kinase_dom"/>
</dbReference>
<dbReference type="InterPro" id="IPR011009">
    <property type="entry name" value="Kinase-like_dom_sf"/>
</dbReference>
<dbReference type="Gene3D" id="3.80.10.10">
    <property type="entry name" value="Ribonuclease Inhibitor"/>
    <property type="match status" value="1"/>
</dbReference>
<keyword evidence="5" id="KW-1185">Reference proteome</keyword>
<dbReference type="PROSITE" id="PS51257">
    <property type="entry name" value="PROKAR_LIPOPROTEIN"/>
    <property type="match status" value="1"/>
</dbReference>
<dbReference type="SMART" id="SM00220">
    <property type="entry name" value="S_TKc"/>
    <property type="match status" value="1"/>
</dbReference>
<keyword evidence="1" id="KW-1133">Transmembrane helix</keyword>
<dbReference type="Pfam" id="PF07714">
    <property type="entry name" value="PK_Tyr_Ser-Thr"/>
    <property type="match status" value="1"/>
</dbReference>
<dbReference type="Gene3D" id="3.30.200.20">
    <property type="entry name" value="Phosphorylase Kinase, domain 1"/>
    <property type="match status" value="1"/>
</dbReference>
<dbReference type="eggNOG" id="KOG0192">
    <property type="taxonomic scope" value="Eukaryota"/>
</dbReference>
<dbReference type="PANTHER" id="PTHR44329">
    <property type="entry name" value="SERINE/THREONINE-PROTEIN KINASE TNNI3K-RELATED"/>
    <property type="match status" value="1"/>
</dbReference>
<keyword evidence="1" id="KW-0472">Membrane</keyword>
<dbReference type="GO" id="GO:0005524">
    <property type="term" value="F:ATP binding"/>
    <property type="evidence" value="ECO:0007669"/>
    <property type="project" value="InterPro"/>
</dbReference>
<keyword evidence="4" id="KW-0418">Kinase</keyword>
<dbReference type="AlphaFoldDB" id="T0PUL0"/>
<dbReference type="InterPro" id="IPR001245">
    <property type="entry name" value="Ser-Thr/Tyr_kinase_cat_dom"/>
</dbReference>
<evidence type="ECO:0000256" key="2">
    <source>
        <dbReference type="SAM" id="SignalP"/>
    </source>
</evidence>
<dbReference type="CDD" id="cd21699">
    <property type="entry name" value="JMTM_APP_like"/>
    <property type="match status" value="1"/>
</dbReference>
<proteinExistence type="predicted"/>
<sequence>MADRLLRLLLVLQLMAAVATAAVACLYTSYPPDLLVYTADAACPIVGRSCIINSTDCAVVNNITLDQETKTLPFFNAVGDLSSSTIVNMKIGNKTSLVMKDMRFPASLKALQIQNISRIDFTQLKTQFPSTLVSLGVLDSNLEIFPATFQWPDHLRTITLRKNNLQTIPKGLPSTTINLAIQNNTLSDFNYLPANLTFLNVRDNLYTRVADQDWTTMQYLQLSSNPISSIVNIRLSKSIAFFSCLGCAIQEFTINNVTYEALNALQNANETESSTVESTGFRFDTGFSVDAAACAALKGSVQPLWAGKSPHTFQVCVVPDALPPPTPIIVSKNDTGLIIGCAIGGVAVIAILLIAVLIRRKKTAAADLLAFQSEITGGRNRRANGTGFQTLESSLELAENGLNVEELRMHKLDLADLKVTATKPLASGAFGEVWLGHYGSEKVAIKRLKDTHVESVQKFIEEIKLMIQMDSPFIVKFVGVSWRRPIEIECIVEYMDLGDLRSILAARRREQFSWKDKFACIMSIARGLVYLHTFTQPIIHRDLKSRNVLLDSKKGTKLTDFGASREAADEMMTNGIGTYQWMAPEVILGTEYTIAADVYSFGVLLSEFSTHAVPYSGLVNPNTGHAYPQENIMSRVTTGELRPSFLLDETPSWVTELGEQCMATDPRGRPTSLHLTAVLQRVKAKFY</sequence>
<gene>
    <name evidence="4" type="ORF">SDRG_13082</name>
</gene>
<dbReference type="PROSITE" id="PS00108">
    <property type="entry name" value="PROTEIN_KINASE_ST"/>
    <property type="match status" value="1"/>
</dbReference>
<organism evidence="4 5">
    <name type="scientific">Saprolegnia diclina (strain VS20)</name>
    <dbReference type="NCBI Taxonomy" id="1156394"/>
    <lineage>
        <taxon>Eukaryota</taxon>
        <taxon>Sar</taxon>
        <taxon>Stramenopiles</taxon>
        <taxon>Oomycota</taxon>
        <taxon>Saprolegniomycetes</taxon>
        <taxon>Saprolegniales</taxon>
        <taxon>Saprolegniaceae</taxon>
        <taxon>Saprolegnia</taxon>
    </lineage>
</organism>
<dbReference type="EMBL" id="JH767186">
    <property type="protein sequence ID" value="EQC29209.1"/>
    <property type="molecule type" value="Genomic_DNA"/>
</dbReference>